<keyword evidence="4" id="KW-1000">Mitochondrion outer membrane</keyword>
<dbReference type="AlphaFoldDB" id="A0A1C7M773"/>
<evidence type="ECO:0000256" key="10">
    <source>
        <dbReference type="ARBA" id="ARBA00024323"/>
    </source>
</evidence>
<evidence type="ECO:0000313" key="14">
    <source>
        <dbReference type="EMBL" id="OBZ72760.1"/>
    </source>
</evidence>
<dbReference type="SUPFAM" id="SSF69593">
    <property type="entry name" value="Glycerol-3-phosphate (1)-acyltransferase"/>
    <property type="match status" value="1"/>
</dbReference>
<keyword evidence="15" id="KW-1185">Reference proteome</keyword>
<keyword evidence="8" id="KW-0472">Membrane</keyword>
<dbReference type="Proteomes" id="UP000092993">
    <property type="component" value="Unassembled WGS sequence"/>
</dbReference>
<keyword evidence="6" id="KW-0443">Lipid metabolism</keyword>
<dbReference type="PANTHER" id="PTHR12497">
    <property type="entry name" value="TAZ PROTEIN TAFAZZIN"/>
    <property type="match status" value="1"/>
</dbReference>
<dbReference type="GO" id="GO:0007007">
    <property type="term" value="P:inner mitochondrial membrane organization"/>
    <property type="evidence" value="ECO:0007669"/>
    <property type="project" value="TreeGrafter"/>
</dbReference>
<evidence type="ECO:0000259" key="13">
    <source>
        <dbReference type="SMART" id="SM00563"/>
    </source>
</evidence>
<keyword evidence="9 14" id="KW-0012">Acyltransferase</keyword>
<dbReference type="OrthoDB" id="193467at2759"/>
<evidence type="ECO:0000256" key="9">
    <source>
        <dbReference type="ARBA" id="ARBA00023315"/>
    </source>
</evidence>
<name>A0A1C7M773_GRIFR</name>
<evidence type="ECO:0000256" key="11">
    <source>
        <dbReference type="ARBA" id="ARBA00047906"/>
    </source>
</evidence>
<evidence type="ECO:0000256" key="8">
    <source>
        <dbReference type="ARBA" id="ARBA00023136"/>
    </source>
</evidence>
<comment type="similarity">
    <text evidence="2 12">Belongs to the taffazin family.</text>
</comment>
<evidence type="ECO:0000256" key="2">
    <source>
        <dbReference type="ARBA" id="ARBA00010524"/>
    </source>
</evidence>
<keyword evidence="5" id="KW-0999">Mitochondrion inner membrane</keyword>
<feature type="domain" description="Phospholipid/glycerol acyltransferase" evidence="13">
    <location>
        <begin position="52"/>
        <end position="148"/>
    </location>
</feature>
<dbReference type="InterPro" id="IPR002123">
    <property type="entry name" value="Plipid/glycerol_acylTrfase"/>
</dbReference>
<dbReference type="GO" id="GO:0035965">
    <property type="term" value="P:cardiolipin acyl-chain remodeling"/>
    <property type="evidence" value="ECO:0007669"/>
    <property type="project" value="TreeGrafter"/>
</dbReference>
<dbReference type="GO" id="GO:0047184">
    <property type="term" value="F:1-acylglycerophosphocholine O-acyltransferase activity"/>
    <property type="evidence" value="ECO:0007669"/>
    <property type="project" value="TreeGrafter"/>
</dbReference>
<evidence type="ECO:0000256" key="6">
    <source>
        <dbReference type="ARBA" id="ARBA00023098"/>
    </source>
</evidence>
<reference evidence="14 15" key="1">
    <citation type="submission" date="2016-03" db="EMBL/GenBank/DDBJ databases">
        <title>Whole genome sequencing of Grifola frondosa 9006-11.</title>
        <authorList>
            <person name="Min B."/>
            <person name="Park H."/>
            <person name="Kim J.-G."/>
            <person name="Cho H."/>
            <person name="Oh Y.-L."/>
            <person name="Kong W.-S."/>
            <person name="Choi I.-G."/>
        </authorList>
    </citation>
    <scope>NUCLEOTIDE SEQUENCE [LARGE SCALE GENOMIC DNA]</scope>
    <source>
        <strain evidence="14 15">9006-11</strain>
    </source>
</reference>
<evidence type="ECO:0000256" key="1">
    <source>
        <dbReference type="ARBA" id="ARBA00004137"/>
    </source>
</evidence>
<comment type="catalytic activity">
    <reaction evidence="11">
        <text>1'-[1,2-diacyl-sn-glycero-3-phospho],3'-[1-acyl-sn-glycero-3-phospho]-glycerol + a 1,2-diacyl-sn-glycero-3-phosphocholine = a cardiolipin + a 1-acyl-sn-glycero-3-phosphocholine</text>
        <dbReference type="Rhea" id="RHEA:33731"/>
        <dbReference type="ChEBI" id="CHEBI:57643"/>
        <dbReference type="ChEBI" id="CHEBI:58168"/>
        <dbReference type="ChEBI" id="CHEBI:62237"/>
        <dbReference type="ChEBI" id="CHEBI:64743"/>
    </reaction>
    <physiologicalReaction direction="left-to-right" evidence="11">
        <dbReference type="Rhea" id="RHEA:33732"/>
    </physiologicalReaction>
    <physiologicalReaction direction="right-to-left" evidence="11">
        <dbReference type="Rhea" id="RHEA:33733"/>
    </physiologicalReaction>
</comment>
<accession>A0A1C7M773</accession>
<dbReference type="PANTHER" id="PTHR12497:SF0">
    <property type="entry name" value="TAFAZZIN"/>
    <property type="match status" value="1"/>
</dbReference>
<comment type="caution">
    <text evidence="14">The sequence shown here is derived from an EMBL/GenBank/DDBJ whole genome shotgun (WGS) entry which is preliminary data.</text>
</comment>
<evidence type="ECO:0000256" key="4">
    <source>
        <dbReference type="ARBA" id="ARBA00022787"/>
    </source>
</evidence>
<evidence type="ECO:0000256" key="3">
    <source>
        <dbReference type="ARBA" id="ARBA00022679"/>
    </source>
</evidence>
<evidence type="ECO:0000256" key="7">
    <source>
        <dbReference type="ARBA" id="ARBA00023128"/>
    </source>
</evidence>
<keyword evidence="3 14" id="KW-0808">Transferase</keyword>
<dbReference type="GO" id="GO:0005743">
    <property type="term" value="C:mitochondrial inner membrane"/>
    <property type="evidence" value="ECO:0007669"/>
    <property type="project" value="UniProtKB-SubCell"/>
</dbReference>
<dbReference type="InterPro" id="IPR000872">
    <property type="entry name" value="Tafazzin"/>
</dbReference>
<evidence type="ECO:0000256" key="5">
    <source>
        <dbReference type="ARBA" id="ARBA00022792"/>
    </source>
</evidence>
<evidence type="ECO:0000313" key="15">
    <source>
        <dbReference type="Proteomes" id="UP000092993"/>
    </source>
</evidence>
<organism evidence="14 15">
    <name type="scientific">Grifola frondosa</name>
    <name type="common">Maitake</name>
    <name type="synonym">Polyporus frondosus</name>
    <dbReference type="NCBI Taxonomy" id="5627"/>
    <lineage>
        <taxon>Eukaryota</taxon>
        <taxon>Fungi</taxon>
        <taxon>Dikarya</taxon>
        <taxon>Basidiomycota</taxon>
        <taxon>Agaricomycotina</taxon>
        <taxon>Agaricomycetes</taxon>
        <taxon>Polyporales</taxon>
        <taxon>Grifolaceae</taxon>
        <taxon>Grifola</taxon>
    </lineage>
</organism>
<dbReference type="GO" id="GO:0005741">
    <property type="term" value="C:mitochondrial outer membrane"/>
    <property type="evidence" value="ECO:0007669"/>
    <property type="project" value="UniProtKB-SubCell"/>
</dbReference>
<sequence>MATLLSKATVGTIGLVCKAVLNLGYCSSVTVNGIENLFEALESEERDKGRGVITIANHISTLDEPLIWGTSCSQTHSVLSTFFRNGRVLETFRGHGIFQPAIDTAIKNLNEGAWIHLFCEGKVQMGCGRMLMEAVKPPVIIPMWLTGFDKLMPEAAHFPITSSLGLA</sequence>
<dbReference type="STRING" id="5627.A0A1C7M773"/>
<keyword evidence="7" id="KW-0496">Mitochondrion</keyword>
<evidence type="ECO:0000256" key="12">
    <source>
        <dbReference type="RuleBase" id="RU365062"/>
    </source>
</evidence>
<comment type="subcellular location">
    <subcellularLocation>
        <location evidence="1">Mitochondrion inner membrane</location>
        <topology evidence="1">Peripheral membrane protein</topology>
        <orientation evidence="1">Intermembrane side</orientation>
    </subcellularLocation>
    <subcellularLocation>
        <location evidence="10">Mitochondrion outer membrane</location>
        <topology evidence="10">Peripheral membrane protein</topology>
        <orientation evidence="10">Intermembrane side</orientation>
    </subcellularLocation>
</comment>
<proteinExistence type="inferred from homology"/>
<dbReference type="SMART" id="SM00563">
    <property type="entry name" value="PlsC"/>
    <property type="match status" value="1"/>
</dbReference>
<dbReference type="OMA" id="LNEGAWI"/>
<gene>
    <name evidence="14" type="primary">taz</name>
    <name evidence="14" type="ORF">A0H81_07083</name>
</gene>
<dbReference type="EMBL" id="LUGG01000007">
    <property type="protein sequence ID" value="OBZ72760.1"/>
    <property type="molecule type" value="Genomic_DNA"/>
</dbReference>
<protein>
    <recommendedName>
        <fullName evidence="12">Tafazzin family protein</fullName>
    </recommendedName>
</protein>